<dbReference type="AlphaFoldDB" id="A0A6J4I3K4"/>
<dbReference type="InterPro" id="IPR036390">
    <property type="entry name" value="WH_DNA-bd_sf"/>
</dbReference>
<feature type="compositionally biased region" description="Basic and acidic residues" evidence="1">
    <location>
        <begin position="27"/>
        <end position="49"/>
    </location>
</feature>
<dbReference type="PANTHER" id="PTHR39515">
    <property type="entry name" value="CONSERVED PROTEIN"/>
    <property type="match status" value="1"/>
</dbReference>
<dbReference type="PROSITE" id="PS50995">
    <property type="entry name" value="HTH_MARR_2"/>
    <property type="match status" value="1"/>
</dbReference>
<feature type="region of interest" description="Disordered" evidence="1">
    <location>
        <begin position="1"/>
        <end position="49"/>
    </location>
</feature>
<dbReference type="GO" id="GO:0003700">
    <property type="term" value="F:DNA-binding transcription factor activity"/>
    <property type="evidence" value="ECO:0007669"/>
    <property type="project" value="InterPro"/>
</dbReference>
<gene>
    <name evidence="3" type="ORF">AVDCRST_MAG41-1409</name>
</gene>
<dbReference type="SMART" id="SM00347">
    <property type="entry name" value="HTH_MARR"/>
    <property type="match status" value="1"/>
</dbReference>
<feature type="domain" description="HTH marR-type" evidence="2">
    <location>
        <begin position="49"/>
        <end position="180"/>
    </location>
</feature>
<dbReference type="Pfam" id="PF01047">
    <property type="entry name" value="MarR"/>
    <property type="match status" value="1"/>
</dbReference>
<proteinExistence type="predicted"/>
<dbReference type="InterPro" id="IPR052526">
    <property type="entry name" value="HTH-type_Bedaq_tolerance"/>
</dbReference>
<sequence>MCQVRTAWHPGRMMSSGGPVLAGPEQPTHRDPAGQDPAVREPAVREPADGELAGRLRMAVGLLVRRLRQRDPGDLSVAQLSALVTIESLGPVRSGDLAAREHVAAPTMTRLVGMLADAGYVTRSPDPSDGRGSLVSLAPAGAAALDAVRRQRTSELSVRLARLSPAQRASIAAALPALEALLRD</sequence>
<dbReference type="InterPro" id="IPR036388">
    <property type="entry name" value="WH-like_DNA-bd_sf"/>
</dbReference>
<dbReference type="EMBL" id="CADCTP010000131">
    <property type="protein sequence ID" value="CAA9240928.1"/>
    <property type="molecule type" value="Genomic_DNA"/>
</dbReference>
<dbReference type="PANTHER" id="PTHR39515:SF2">
    <property type="entry name" value="HTH-TYPE TRANSCRIPTIONAL REGULATOR RV0880"/>
    <property type="match status" value="1"/>
</dbReference>
<evidence type="ECO:0000256" key="1">
    <source>
        <dbReference type="SAM" id="MobiDB-lite"/>
    </source>
</evidence>
<evidence type="ECO:0000313" key="3">
    <source>
        <dbReference type="EMBL" id="CAA9240928.1"/>
    </source>
</evidence>
<dbReference type="Gene3D" id="1.10.10.10">
    <property type="entry name" value="Winged helix-like DNA-binding domain superfamily/Winged helix DNA-binding domain"/>
    <property type="match status" value="1"/>
</dbReference>
<protein>
    <recommendedName>
        <fullName evidence="2">HTH marR-type domain-containing protein</fullName>
    </recommendedName>
</protein>
<name>A0A6J4I3K4_9ACTN</name>
<reference evidence="3" key="1">
    <citation type="submission" date="2020-02" db="EMBL/GenBank/DDBJ databases">
        <authorList>
            <person name="Meier V. D."/>
        </authorList>
    </citation>
    <scope>NUCLEOTIDE SEQUENCE</scope>
    <source>
        <strain evidence="3">AVDCRST_MAG41</strain>
    </source>
</reference>
<dbReference type="InterPro" id="IPR000835">
    <property type="entry name" value="HTH_MarR-typ"/>
</dbReference>
<dbReference type="SUPFAM" id="SSF46785">
    <property type="entry name" value="Winged helix' DNA-binding domain"/>
    <property type="match status" value="1"/>
</dbReference>
<accession>A0A6J4I3K4</accession>
<evidence type="ECO:0000259" key="2">
    <source>
        <dbReference type="PROSITE" id="PS50995"/>
    </source>
</evidence>
<organism evidence="3">
    <name type="scientific">uncultured Mycobacteriales bacterium</name>
    <dbReference type="NCBI Taxonomy" id="581187"/>
    <lineage>
        <taxon>Bacteria</taxon>
        <taxon>Bacillati</taxon>
        <taxon>Actinomycetota</taxon>
        <taxon>Actinomycetes</taxon>
        <taxon>Mycobacteriales</taxon>
        <taxon>environmental samples</taxon>
    </lineage>
</organism>